<keyword evidence="4" id="KW-1185">Reference proteome</keyword>
<evidence type="ECO:0000313" key="4">
    <source>
        <dbReference type="Proteomes" id="UP000315759"/>
    </source>
</evidence>
<feature type="compositionally biased region" description="Polar residues" evidence="1">
    <location>
        <begin position="77"/>
        <end position="87"/>
    </location>
</feature>
<evidence type="ECO:0000313" key="3">
    <source>
        <dbReference type="EMBL" id="TQR88390.1"/>
    </source>
</evidence>
<dbReference type="AlphaFoldDB" id="A0A544W837"/>
<gene>
    <name evidence="3" type="ORF">D8S82_02495</name>
</gene>
<dbReference type="Proteomes" id="UP000315759">
    <property type="component" value="Unassembled WGS sequence"/>
</dbReference>
<evidence type="ECO:0008006" key="5">
    <source>
        <dbReference type="Google" id="ProtNLM"/>
    </source>
</evidence>
<protein>
    <recommendedName>
        <fullName evidence="5">Mycobacterium membrane protein</fullName>
    </recommendedName>
</protein>
<evidence type="ECO:0000256" key="1">
    <source>
        <dbReference type="SAM" id="MobiDB-lite"/>
    </source>
</evidence>
<accession>A0A544W837</accession>
<evidence type="ECO:0000256" key="2">
    <source>
        <dbReference type="SAM" id="SignalP"/>
    </source>
</evidence>
<dbReference type="InterPro" id="IPR038468">
    <property type="entry name" value="MmpS_C"/>
</dbReference>
<comment type="caution">
    <text evidence="3">The sequence shown here is derived from an EMBL/GenBank/DDBJ whole genome shotgun (WGS) entry which is preliminary data.</text>
</comment>
<reference evidence="3 4" key="1">
    <citation type="submission" date="2018-10" db="EMBL/GenBank/DDBJ databases">
        <title>Draft genome of Mycobacterium hodleri strain B.</title>
        <authorList>
            <person name="Amande T.J."/>
            <person name="Mcgenity T.J."/>
        </authorList>
    </citation>
    <scope>NUCLEOTIDE SEQUENCE [LARGE SCALE GENOMIC DNA]</scope>
    <source>
        <strain evidence="3 4">B</strain>
    </source>
</reference>
<organism evidence="3 4">
    <name type="scientific">Mycolicibacterium hodleri</name>
    <dbReference type="NCBI Taxonomy" id="49897"/>
    <lineage>
        <taxon>Bacteria</taxon>
        <taxon>Bacillati</taxon>
        <taxon>Actinomycetota</taxon>
        <taxon>Actinomycetes</taxon>
        <taxon>Mycobacteriales</taxon>
        <taxon>Mycobacteriaceae</taxon>
        <taxon>Mycolicibacterium</taxon>
    </lineage>
</organism>
<sequence>MKTTSKLSQLVPLSAALGIVAGAFPSPAVADPLPYGPDTCVSGYVWREARVGDTVCVTPATRAQVAQQNANAGANKDPSQASGPESCSQGYVWREAFDGDTVCVTPAVRSATLADNAAAASRKASGSQGPASTPGQSTVRFEVTGPGEVFSIDTDPAGSLVADHTALPFSRVMKVGSDVQLLQVVAVGRDTPGPGCRITLDGKVVAEEPIGGNAHCIFSRP</sequence>
<proteinExistence type="predicted"/>
<feature type="region of interest" description="Disordered" evidence="1">
    <location>
        <begin position="68"/>
        <end position="87"/>
    </location>
</feature>
<name>A0A544W837_9MYCO</name>
<dbReference type="Gene3D" id="2.60.40.2880">
    <property type="entry name" value="MmpS1-5, C-terminal soluble domain"/>
    <property type="match status" value="1"/>
</dbReference>
<feature type="chain" id="PRO_5022034065" description="Mycobacterium membrane protein" evidence="2">
    <location>
        <begin position="31"/>
        <end position="221"/>
    </location>
</feature>
<feature type="signal peptide" evidence="2">
    <location>
        <begin position="1"/>
        <end position="30"/>
    </location>
</feature>
<dbReference type="EMBL" id="VIFX01000002">
    <property type="protein sequence ID" value="TQR88390.1"/>
    <property type="molecule type" value="Genomic_DNA"/>
</dbReference>
<dbReference type="RefSeq" id="WP_142550501.1">
    <property type="nucleotide sequence ID" value="NZ_VIFX01000002.1"/>
</dbReference>
<keyword evidence="2" id="KW-0732">Signal</keyword>